<name>A0A1C3KPE2_PLAOA</name>
<evidence type="ECO:0000259" key="2">
    <source>
        <dbReference type="Pfam" id="PF09687"/>
    </source>
</evidence>
<dbReference type="Proteomes" id="UP000243200">
    <property type="component" value="Chromosome 5"/>
</dbReference>
<dbReference type="VEuPathDB" id="PlasmoDB:POWCR01_050023000"/>
<dbReference type="OrthoDB" id="380868at2759"/>
<gene>
    <name evidence="3" type="primary">PowCR01_050023000</name>
    <name evidence="3" type="ORF">POWCR01_050023000</name>
</gene>
<reference evidence="3 4" key="1">
    <citation type="submission" date="2016-06" db="EMBL/GenBank/DDBJ databases">
        <authorList>
            <consortium name="Pathogen Informatics"/>
        </authorList>
    </citation>
    <scope>NUCLEOTIDE SEQUENCE [LARGE SCALE GENOMIC DNA]</scope>
    <source>
        <strain evidence="3">PowCR01</strain>
    </source>
</reference>
<feature type="domain" description="Plasmodium RESA N-terminal" evidence="2">
    <location>
        <begin position="98"/>
        <end position="221"/>
    </location>
</feature>
<dbReference type="EMBL" id="LT594509">
    <property type="protein sequence ID" value="SBT75938.1"/>
    <property type="molecule type" value="Genomic_DNA"/>
</dbReference>
<sequence length="331" mass="39133">MSKRVKKKDNTKNIYSKKINTKKANMKKTILCTPKGHNPTEESHLSMRLARQLYELLPNLTDSVLGCSSYEFGITNLFTPGKSKLPFGCDVFDISKKLTLDELNALISSCSFFLSKKKAYIIFHHVSNYLKSCYYNMMNDVWEFFNQYSSIYGIPNDVQRIFWKECENALTRNLMEMEFISKNIFYCFIKRKIKTARNFLSFLKNYRKLWYAVIEGYEKQWYKILMKKINTYKPLLDQNVQKETPCHQDKEAPCHQDKEAPCHQDKEAPCHQDKEAPCHQDKEASCHQEKEAPFQQKKEAPFQQKKEAPFQQKEEAPFQQKKEAPFQQKEE</sequence>
<protein>
    <submittedName>
        <fullName evidence="3">Plasmodium RESA N-terminal, putative</fullName>
    </submittedName>
</protein>
<dbReference type="InterPro" id="IPR044885">
    <property type="entry name" value="PRESA_N_sf"/>
</dbReference>
<dbReference type="PANTHER" id="PTHR36193:SF23">
    <property type="entry name" value="PHISTB DOMAIN-CONTAINING RESA-LIKE PROTEIN 1"/>
    <property type="match status" value="1"/>
</dbReference>
<feature type="region of interest" description="Disordered" evidence="1">
    <location>
        <begin position="248"/>
        <end position="331"/>
    </location>
</feature>
<dbReference type="PANTHER" id="PTHR36193">
    <property type="entry name" value="PHISTB DOMAIN-CONTAINING RESA-LIKE PROTEIN 1"/>
    <property type="match status" value="1"/>
</dbReference>
<proteinExistence type="predicted"/>
<dbReference type="InterPro" id="IPR019111">
    <property type="entry name" value="PRESA_N"/>
</dbReference>
<evidence type="ECO:0000313" key="3">
    <source>
        <dbReference type="EMBL" id="SBT75938.1"/>
    </source>
</evidence>
<dbReference type="Gene3D" id="6.10.280.180">
    <property type="entry name" value="Plasmodium RESA, N-terminal helical domain"/>
    <property type="match status" value="1"/>
</dbReference>
<evidence type="ECO:0000313" key="4">
    <source>
        <dbReference type="Proteomes" id="UP000243200"/>
    </source>
</evidence>
<evidence type="ECO:0000256" key="1">
    <source>
        <dbReference type="SAM" id="MobiDB-lite"/>
    </source>
</evidence>
<dbReference type="AlphaFoldDB" id="A0A1C3KPE2"/>
<dbReference type="InterPro" id="IPR006526">
    <property type="entry name" value="Export_prot_PHISTa/b/c"/>
</dbReference>
<accession>A0A1C3KPE2</accession>
<organism evidence="3 4">
    <name type="scientific">Plasmodium ovale</name>
    <name type="common">malaria parasite P. ovale</name>
    <dbReference type="NCBI Taxonomy" id="36330"/>
    <lineage>
        <taxon>Eukaryota</taxon>
        <taxon>Sar</taxon>
        <taxon>Alveolata</taxon>
        <taxon>Apicomplexa</taxon>
        <taxon>Aconoidasida</taxon>
        <taxon>Haemosporida</taxon>
        <taxon>Plasmodiidae</taxon>
        <taxon>Plasmodium</taxon>
        <taxon>Plasmodium (Plasmodium)</taxon>
    </lineage>
</organism>
<dbReference type="NCBIfam" id="TIGR01639">
    <property type="entry name" value="P_fal_TIGR01639"/>
    <property type="match status" value="1"/>
</dbReference>
<dbReference type="Pfam" id="PF09687">
    <property type="entry name" value="PRESAN"/>
    <property type="match status" value="1"/>
</dbReference>
<dbReference type="VEuPathDB" id="PlasmoDB:PocGH01_00017400"/>